<evidence type="ECO:0000256" key="1">
    <source>
        <dbReference type="SAM" id="MobiDB-lite"/>
    </source>
</evidence>
<proteinExistence type="predicted"/>
<feature type="compositionally biased region" description="Basic and acidic residues" evidence="1">
    <location>
        <begin position="91"/>
        <end position="107"/>
    </location>
</feature>
<dbReference type="NCBIfam" id="NF040480">
    <property type="entry name" value="CGLAU_01105_fam"/>
    <property type="match status" value="1"/>
</dbReference>
<feature type="compositionally biased region" description="Basic and acidic residues" evidence="1">
    <location>
        <begin position="115"/>
        <end position="130"/>
    </location>
</feature>
<feature type="region of interest" description="Disordered" evidence="1">
    <location>
        <begin position="1"/>
        <end position="47"/>
    </location>
</feature>
<accession>A0ABM5PM60</accession>
<sequence length="199" mass="21270">MTKEFIMAEEKSPYDSYDDATNAANAADDADGAKHRKDGEADDGANETLESLKAAGSSAFGLAKEFTNRFREDRAAQSEVSDAADPTDGTESGKKGSFFDRATEFAKDVSGSVRRAAEETRETETYSDAKEKAGSAFGVVREEASDAVNTVKERMNERKEAKAAENGAEEKPVTKGDDVADPTAEVVDGEVISSEDDTK</sequence>
<evidence type="ECO:0000313" key="3">
    <source>
        <dbReference type="Proteomes" id="UP000019226"/>
    </source>
</evidence>
<dbReference type="EMBL" id="CP004350">
    <property type="protein sequence ID" value="AHI19008.1"/>
    <property type="molecule type" value="Genomic_DNA"/>
</dbReference>
<organism evidence="2 3">
    <name type="scientific">Corynebacterium casei LMG S-19264</name>
    <dbReference type="NCBI Taxonomy" id="1285583"/>
    <lineage>
        <taxon>Bacteria</taxon>
        <taxon>Bacillati</taxon>
        <taxon>Actinomycetota</taxon>
        <taxon>Actinomycetes</taxon>
        <taxon>Mycobacteriales</taxon>
        <taxon>Corynebacteriaceae</taxon>
        <taxon>Corynebacterium</taxon>
    </lineage>
</organism>
<reference evidence="3" key="1">
    <citation type="submission" date="2013-02" db="EMBL/GenBank/DDBJ databases">
        <title>The complete genome sequence of Corynebacterium casei LMG S-19264 (=DSM 44701).</title>
        <authorList>
            <person name="Ruckert C."/>
            <person name="Albersmeier A."/>
            <person name="Kalinowski J."/>
        </authorList>
    </citation>
    <scope>NUCLEOTIDE SEQUENCE [LARGE SCALE GENOMIC DNA]</scope>
    <source>
        <strain evidence="3">LMG S-19264</strain>
    </source>
</reference>
<evidence type="ECO:0000313" key="2">
    <source>
        <dbReference type="EMBL" id="AHI19008.1"/>
    </source>
</evidence>
<name>A0ABM5PM60_9CORY</name>
<feature type="region of interest" description="Disordered" evidence="1">
    <location>
        <begin position="73"/>
        <end position="130"/>
    </location>
</feature>
<dbReference type="Proteomes" id="UP000019226">
    <property type="component" value="Chromosome"/>
</dbReference>
<feature type="region of interest" description="Disordered" evidence="1">
    <location>
        <begin position="154"/>
        <end position="199"/>
    </location>
</feature>
<gene>
    <name evidence="2" type="ORF">CCASEI_02115</name>
</gene>
<feature type="compositionally biased region" description="Basic and acidic residues" evidence="1">
    <location>
        <begin position="1"/>
        <end position="13"/>
    </location>
</feature>
<feature type="compositionally biased region" description="Basic and acidic residues" evidence="1">
    <location>
        <begin position="154"/>
        <end position="178"/>
    </location>
</feature>
<keyword evidence="3" id="KW-1185">Reference proteome</keyword>
<protein>
    <submittedName>
        <fullName evidence="2">Uncharacterized protein</fullName>
    </submittedName>
</protein>